<reference evidence="4" key="1">
    <citation type="submission" date="2011-07" db="EMBL/GenBank/DDBJ databases">
        <authorList>
            <consortium name="Caenorhabditis brenneri Sequencing and Analysis Consortium"/>
            <person name="Wilson R.K."/>
        </authorList>
    </citation>
    <scope>NUCLEOTIDE SEQUENCE [LARGE SCALE GENOMIC DNA]</scope>
    <source>
        <strain evidence="4">PB2801</strain>
    </source>
</reference>
<feature type="region of interest" description="Disordered" evidence="2">
    <location>
        <begin position="1"/>
        <end position="44"/>
    </location>
</feature>
<dbReference type="InParanoid" id="G0P4G4"/>
<protein>
    <submittedName>
        <fullName evidence="3">Uncharacterized protein</fullName>
    </submittedName>
</protein>
<evidence type="ECO:0000313" key="4">
    <source>
        <dbReference type="Proteomes" id="UP000008068"/>
    </source>
</evidence>
<dbReference type="Proteomes" id="UP000008068">
    <property type="component" value="Unassembled WGS sequence"/>
</dbReference>
<gene>
    <name evidence="3" type="ORF">CAEBREN_17772</name>
</gene>
<feature type="region of interest" description="Disordered" evidence="2">
    <location>
        <begin position="82"/>
        <end position="111"/>
    </location>
</feature>
<feature type="region of interest" description="Disordered" evidence="2">
    <location>
        <begin position="331"/>
        <end position="356"/>
    </location>
</feature>
<keyword evidence="1" id="KW-0175">Coiled coil</keyword>
<feature type="compositionally biased region" description="Low complexity" evidence="2">
    <location>
        <begin position="409"/>
        <end position="430"/>
    </location>
</feature>
<dbReference type="HOGENOM" id="CLU_638153_0_0_1"/>
<evidence type="ECO:0000256" key="2">
    <source>
        <dbReference type="SAM" id="MobiDB-lite"/>
    </source>
</evidence>
<keyword evidence="4" id="KW-1185">Reference proteome</keyword>
<proteinExistence type="predicted"/>
<name>G0P4G4_CAEBE</name>
<dbReference type="AlphaFoldDB" id="G0P4G4"/>
<evidence type="ECO:0000256" key="1">
    <source>
        <dbReference type="SAM" id="Coils"/>
    </source>
</evidence>
<dbReference type="EMBL" id="GL380063">
    <property type="protein sequence ID" value="EGT44717.1"/>
    <property type="molecule type" value="Genomic_DNA"/>
</dbReference>
<feature type="region of interest" description="Disordered" evidence="2">
    <location>
        <begin position="400"/>
        <end position="430"/>
    </location>
</feature>
<feature type="compositionally biased region" description="Polar residues" evidence="2">
    <location>
        <begin position="82"/>
        <end position="95"/>
    </location>
</feature>
<feature type="compositionally biased region" description="Pro residues" evidence="2">
    <location>
        <begin position="340"/>
        <end position="351"/>
    </location>
</feature>
<sequence>MAEQLQASSANNGQSVEQSMEQWTAQLANSGDMNSLLGNDPSPKTDDAVFKVPLLPARLTKPQTIERALFDIMASQRYTLIQSPQPSQPTPLNLTSPKPAMASSSAPQKPTPMTNQLFSSILGDADLSKKPVAIQRLKIKAPELTPVPGNFPCFLPSSTDPDTHVLVERQFIVNLLNTYQNKEVGIRKDEEIKELKEKLDASQKELGSVKAKLQEVLEERRSDEKKEEENGIQKFCRSQMEGLGREAYSRMLAQFEDVSNKTLEIFNRESHFAQPISIAMSDSGCNYYPVDPAAFLKGLRSTTPLTQEELKTDSEKNAGLQLMAEVQSPVAENNNQVEPRPAPQPEAPPAPQNLNGGQQLLHQIFRAVMMSPPPATMLSTLNALSPMEFIFMAQQAIQESQNGVAPAASGSVESSGDNNNGNSANGSEQV</sequence>
<feature type="coiled-coil region" evidence="1">
    <location>
        <begin position="185"/>
        <end position="230"/>
    </location>
</feature>
<feature type="compositionally biased region" description="Low complexity" evidence="2">
    <location>
        <begin position="96"/>
        <end position="108"/>
    </location>
</feature>
<evidence type="ECO:0000313" key="3">
    <source>
        <dbReference type="EMBL" id="EGT44717.1"/>
    </source>
</evidence>
<feature type="compositionally biased region" description="Polar residues" evidence="2">
    <location>
        <begin position="1"/>
        <end position="37"/>
    </location>
</feature>
<accession>G0P4G4</accession>
<organism evidence="4">
    <name type="scientific">Caenorhabditis brenneri</name>
    <name type="common">Nematode worm</name>
    <dbReference type="NCBI Taxonomy" id="135651"/>
    <lineage>
        <taxon>Eukaryota</taxon>
        <taxon>Metazoa</taxon>
        <taxon>Ecdysozoa</taxon>
        <taxon>Nematoda</taxon>
        <taxon>Chromadorea</taxon>
        <taxon>Rhabditida</taxon>
        <taxon>Rhabditina</taxon>
        <taxon>Rhabditomorpha</taxon>
        <taxon>Rhabditoidea</taxon>
        <taxon>Rhabditidae</taxon>
        <taxon>Peloderinae</taxon>
        <taxon>Caenorhabditis</taxon>
    </lineage>
</organism>